<comment type="similarity">
    <text evidence="2">Belongs to the CCS1 family.</text>
</comment>
<evidence type="ECO:0000256" key="2">
    <source>
        <dbReference type="ARBA" id="ARBA00010636"/>
    </source>
</evidence>
<gene>
    <name evidence="5" type="primary">Mo03496</name>
    <name evidence="5" type="ORF">E5Q_03496</name>
</gene>
<dbReference type="RefSeq" id="XP_014567321.1">
    <property type="nucleotide sequence ID" value="XM_014711835.1"/>
</dbReference>
<dbReference type="FunCoup" id="G7E1Y7">
    <property type="interactions" value="29"/>
</dbReference>
<dbReference type="InParanoid" id="G7E1Y7"/>
<dbReference type="eggNOG" id="KOG4656">
    <property type="taxonomic scope" value="Eukaryota"/>
</dbReference>
<dbReference type="PROSITE" id="PS50846">
    <property type="entry name" value="HMA_2"/>
    <property type="match status" value="1"/>
</dbReference>
<dbReference type="GO" id="GO:0046872">
    <property type="term" value="F:metal ion binding"/>
    <property type="evidence" value="ECO:0007669"/>
    <property type="project" value="InterPro"/>
</dbReference>
<evidence type="ECO:0000256" key="1">
    <source>
        <dbReference type="ARBA" id="ARBA00001973"/>
    </source>
</evidence>
<dbReference type="InterPro" id="IPR006121">
    <property type="entry name" value="HMA_dom"/>
</dbReference>
<organism evidence="5 6">
    <name type="scientific">Mixia osmundae (strain CBS 9802 / IAM 14324 / JCM 22182 / KY 12970)</name>
    <dbReference type="NCBI Taxonomy" id="764103"/>
    <lineage>
        <taxon>Eukaryota</taxon>
        <taxon>Fungi</taxon>
        <taxon>Dikarya</taxon>
        <taxon>Basidiomycota</taxon>
        <taxon>Pucciniomycotina</taxon>
        <taxon>Mixiomycetes</taxon>
        <taxon>Mixiales</taxon>
        <taxon>Mixiaceae</taxon>
        <taxon>Mixia</taxon>
    </lineage>
</organism>
<dbReference type="Gene3D" id="3.30.70.100">
    <property type="match status" value="1"/>
</dbReference>
<dbReference type="OrthoDB" id="689350at2759"/>
<accession>G7E1Y7</accession>
<dbReference type="InterPro" id="IPR036163">
    <property type="entry name" value="HMA_dom_sf"/>
</dbReference>
<evidence type="ECO:0000259" key="4">
    <source>
        <dbReference type="PROSITE" id="PS50846"/>
    </source>
</evidence>
<name>G7E1Y7_MIXOS</name>
<dbReference type="OMA" id="KNVWEER"/>
<feature type="domain" description="HMA" evidence="4">
    <location>
        <begin position="9"/>
        <end position="72"/>
    </location>
</feature>
<evidence type="ECO:0000313" key="6">
    <source>
        <dbReference type="Proteomes" id="UP000009131"/>
    </source>
</evidence>
<evidence type="ECO:0000313" key="5">
    <source>
        <dbReference type="EMBL" id="GAA96824.1"/>
    </source>
</evidence>
<dbReference type="InterPro" id="IPR036423">
    <property type="entry name" value="SOD-like_Cu/Zn_dom_sf"/>
</dbReference>
<dbReference type="STRING" id="764103.G7E1Y7"/>
<dbReference type="AlphaFoldDB" id="G7E1Y7"/>
<proteinExistence type="inferred from homology"/>
<dbReference type="GO" id="GO:0006801">
    <property type="term" value="P:superoxide metabolic process"/>
    <property type="evidence" value="ECO:0007669"/>
    <property type="project" value="InterPro"/>
</dbReference>
<sequence>MTTTLLTEPIVLEFAVSMAEQSCVQSIKRTVNALDGVDACQIDLASQRVVVQGRVPPSSVQKALKASGRQVIVRGMGSLSDASGETVAGVCVFESHQPSKIHGIARLVQAGELCVFDLTIQHTHLQRPPKDASDWHVYVARSGDVSRGPESTGGLLRHIGQLNVDSQGYGDLFTELKDFRLQDSIGRAMVIAPALPTATMLSHQEKREALQLGPGVLAGVIARSAGAWGNAKQVCSCSGLNLWQEDRKLQQSSVL</sequence>
<dbReference type="HOGENOM" id="CLU_056632_0_0_1"/>
<dbReference type="CDD" id="cd00371">
    <property type="entry name" value="HMA"/>
    <property type="match status" value="1"/>
</dbReference>
<keyword evidence="6" id="KW-1185">Reference proteome</keyword>
<evidence type="ECO:0000256" key="3">
    <source>
        <dbReference type="ARBA" id="ARBA00016103"/>
    </source>
</evidence>
<dbReference type="EMBL" id="BABT02000108">
    <property type="protein sequence ID" value="GAA96824.1"/>
    <property type="molecule type" value="Genomic_DNA"/>
</dbReference>
<comment type="caution">
    <text evidence="5">The sequence shown here is derived from an EMBL/GenBank/DDBJ whole genome shotgun (WGS) entry which is preliminary data.</text>
</comment>
<dbReference type="SUPFAM" id="SSF49329">
    <property type="entry name" value="Cu,Zn superoxide dismutase-like"/>
    <property type="match status" value="1"/>
</dbReference>
<protein>
    <recommendedName>
        <fullName evidence="3">Superoxide dismutase 1 copper chaperone</fullName>
    </recommendedName>
</protein>
<dbReference type="SUPFAM" id="SSF55008">
    <property type="entry name" value="HMA, heavy metal-associated domain"/>
    <property type="match status" value="1"/>
</dbReference>
<dbReference type="Gene3D" id="2.60.40.200">
    <property type="entry name" value="Superoxide dismutase, copper/zinc binding domain"/>
    <property type="match status" value="1"/>
</dbReference>
<reference evidence="5 6" key="2">
    <citation type="journal article" date="2012" name="Open Biol.">
        <title>Characteristics of nucleosomes and linker DNA regions on the genome of the basidiomycete Mixia osmundae revealed by mono- and dinucleosome mapping.</title>
        <authorList>
            <person name="Nishida H."/>
            <person name="Kondo S."/>
            <person name="Matsumoto T."/>
            <person name="Suzuki Y."/>
            <person name="Yoshikawa H."/>
            <person name="Taylor T.D."/>
            <person name="Sugiyama J."/>
        </authorList>
    </citation>
    <scope>NUCLEOTIDE SEQUENCE [LARGE SCALE GENOMIC DNA]</scope>
    <source>
        <strain evidence="6">CBS 9802 / IAM 14324 / JCM 22182 / KY 12970</strain>
    </source>
</reference>
<comment type="cofactor">
    <cofactor evidence="1">
        <name>Cu(2+)</name>
        <dbReference type="ChEBI" id="CHEBI:29036"/>
    </cofactor>
</comment>
<reference evidence="5 6" key="1">
    <citation type="journal article" date="2011" name="J. Gen. Appl. Microbiol.">
        <title>Draft genome sequencing of the enigmatic basidiomycete Mixia osmundae.</title>
        <authorList>
            <person name="Nishida H."/>
            <person name="Nagatsuka Y."/>
            <person name="Sugiyama J."/>
        </authorList>
    </citation>
    <scope>NUCLEOTIDE SEQUENCE [LARGE SCALE GENOMIC DNA]</scope>
    <source>
        <strain evidence="6">CBS 9802 / IAM 14324 / JCM 22182 / KY 12970</strain>
    </source>
</reference>
<dbReference type="Pfam" id="PF00403">
    <property type="entry name" value="HMA"/>
    <property type="match status" value="1"/>
</dbReference>
<dbReference type="Proteomes" id="UP000009131">
    <property type="component" value="Unassembled WGS sequence"/>
</dbReference>